<dbReference type="OrthoDB" id="190089at2759"/>
<dbReference type="Proteomes" id="UP001652620">
    <property type="component" value="Chromosome 4"/>
</dbReference>
<dbReference type="PANTHER" id="PTHR11012">
    <property type="entry name" value="PROTEIN KINASE-LIKE DOMAIN-CONTAINING"/>
    <property type="match status" value="1"/>
</dbReference>
<evidence type="ECO:0000313" key="2">
    <source>
        <dbReference type="Proteomes" id="UP001652620"/>
    </source>
</evidence>
<gene>
    <name evidence="3" type="primary">LOC105228300</name>
</gene>
<dbReference type="SUPFAM" id="SSF56112">
    <property type="entry name" value="Protein kinase-like (PK-like)"/>
    <property type="match status" value="1"/>
</dbReference>
<dbReference type="Pfam" id="PF02958">
    <property type="entry name" value="EcKL"/>
    <property type="match status" value="1"/>
</dbReference>
<dbReference type="PANTHER" id="PTHR11012:SF54">
    <property type="entry name" value="CHK KINASE-LIKE DOMAIN-CONTAINING PROTEIN"/>
    <property type="match status" value="1"/>
</dbReference>
<evidence type="ECO:0000259" key="1">
    <source>
        <dbReference type="SMART" id="SM00587"/>
    </source>
</evidence>
<keyword evidence="2" id="KW-1185">Reference proteome</keyword>
<name>A0A8N4L3D0_BACDO</name>
<protein>
    <submittedName>
        <fullName evidence="3">Uncharacterized protein LOC105228300 isoform X1</fullName>
    </submittedName>
</protein>
<dbReference type="Gene3D" id="3.90.1200.10">
    <property type="match status" value="1"/>
</dbReference>
<dbReference type="RefSeq" id="XP_029406940.2">
    <property type="nucleotide sequence ID" value="XM_029551080.2"/>
</dbReference>
<dbReference type="InterPro" id="IPR004119">
    <property type="entry name" value="EcKL"/>
</dbReference>
<dbReference type="GeneID" id="105228300"/>
<accession>A0A8N4L3D0</accession>
<feature type="domain" description="CHK kinase-like" evidence="1">
    <location>
        <begin position="141"/>
        <end position="335"/>
    </location>
</feature>
<dbReference type="InterPro" id="IPR011009">
    <property type="entry name" value="Kinase-like_dom_sf"/>
</dbReference>
<sequence length="432" mass="50826">MDNASVKTRKQECDYPSSKVLTALQQLLERQFSSKSFTYELLPATEKGENYIGIVYRVSVKLNTSCGVRLSNIILKMAPRNSTRRKQFFIRPCFLREALAYEEFLPMIENFQRNKGLAEEYCFHEYAKCFYTSTDELEEVVFLEDLSLQEFGVFDRFDDFQFEHIATVMRTYAKLHALSFAIKDQQPKALDKFRKIEDIFLQHKDVSNLNIYFEGLKRTALACLEQESDKYRQILDKFFKRPFFEIFSDLIDGNKYEPYAVLCHGDCWNNNLMFKMEDTDVVTMRLLDWQLLRYSSPISDVMYFIFTCTTRKFRKAHYGDVLNVYYEELINHISSFLHRLGSNPFKLFPREKFVEELKNRGAVALLFAMIVLPIITLKCEDVPNLENLSELAEIGKLKNLKDSGLLCEGNLQEYSQRMRDVIIDCINFGYIR</sequence>
<dbReference type="InterPro" id="IPR015897">
    <property type="entry name" value="CHK_kinase-like"/>
</dbReference>
<reference evidence="3" key="1">
    <citation type="submission" date="2025-08" db="UniProtKB">
        <authorList>
            <consortium name="RefSeq"/>
        </authorList>
    </citation>
    <scope>IDENTIFICATION</scope>
    <source>
        <tissue evidence="3">Adult</tissue>
    </source>
</reference>
<dbReference type="SMART" id="SM00587">
    <property type="entry name" value="CHK"/>
    <property type="match status" value="1"/>
</dbReference>
<organism evidence="2 3">
    <name type="scientific">Bactrocera dorsalis</name>
    <name type="common">Oriental fruit fly</name>
    <name type="synonym">Dacus dorsalis</name>
    <dbReference type="NCBI Taxonomy" id="27457"/>
    <lineage>
        <taxon>Eukaryota</taxon>
        <taxon>Metazoa</taxon>
        <taxon>Ecdysozoa</taxon>
        <taxon>Arthropoda</taxon>
        <taxon>Hexapoda</taxon>
        <taxon>Insecta</taxon>
        <taxon>Pterygota</taxon>
        <taxon>Neoptera</taxon>
        <taxon>Endopterygota</taxon>
        <taxon>Diptera</taxon>
        <taxon>Brachycera</taxon>
        <taxon>Muscomorpha</taxon>
        <taxon>Tephritoidea</taxon>
        <taxon>Tephritidae</taxon>
        <taxon>Bactrocera</taxon>
        <taxon>Bactrocera</taxon>
    </lineage>
</organism>
<dbReference type="AlphaFoldDB" id="A0A8N4L3D0"/>
<proteinExistence type="predicted"/>
<evidence type="ECO:0000313" key="3">
    <source>
        <dbReference type="RefSeq" id="XP_029406940.2"/>
    </source>
</evidence>